<proteinExistence type="predicted"/>
<keyword evidence="3" id="KW-1185">Reference proteome</keyword>
<evidence type="ECO:0000313" key="3">
    <source>
        <dbReference type="Proteomes" id="UP000681027"/>
    </source>
</evidence>
<protein>
    <recommendedName>
        <fullName evidence="4">DUF4944 domain-containing protein</fullName>
    </recommendedName>
</protein>
<keyword evidence="1" id="KW-0812">Transmembrane</keyword>
<dbReference type="RefSeq" id="WP_213100443.1">
    <property type="nucleotide sequence ID" value="NZ_JAGYPM010000001.1"/>
</dbReference>
<accession>A0ABS5NMB2</accession>
<evidence type="ECO:0008006" key="4">
    <source>
        <dbReference type="Google" id="ProtNLM"/>
    </source>
</evidence>
<sequence>MRKIIVGLSIFISMLLIWFIYSYFQPPILKGTSSDGKWNVEYTPEKSPKDTWMGRLIWRGEYEVNVTSVEYKIGTQVAADFEENKVEILSENESFEFVTYGSPPSEKETYSLSISWKEGQNELQDTIQLKKKKRLLVIPNFYKR</sequence>
<feature type="transmembrane region" description="Helical" evidence="1">
    <location>
        <begin position="5"/>
        <end position="24"/>
    </location>
</feature>
<keyword evidence="1" id="KW-0472">Membrane</keyword>
<reference evidence="2 3" key="1">
    <citation type="submission" date="2021-05" db="EMBL/GenBank/DDBJ databases">
        <title>Novel Bacillus species.</title>
        <authorList>
            <person name="Liu G."/>
        </authorList>
    </citation>
    <scope>NUCLEOTIDE SEQUENCE [LARGE SCALE GENOMIC DNA]</scope>
    <source>
        <strain evidence="2 3">FJAT-49705</strain>
    </source>
</reference>
<evidence type="ECO:0000313" key="2">
    <source>
        <dbReference type="EMBL" id="MBS4188950.1"/>
    </source>
</evidence>
<gene>
    <name evidence="2" type="ORF">KHA94_01800</name>
</gene>
<name>A0ABS5NMB2_9BACI</name>
<comment type="caution">
    <text evidence="2">The sequence shown here is derived from an EMBL/GenBank/DDBJ whole genome shotgun (WGS) entry which is preliminary data.</text>
</comment>
<dbReference type="EMBL" id="JAGYPM010000001">
    <property type="protein sequence ID" value="MBS4188950.1"/>
    <property type="molecule type" value="Genomic_DNA"/>
</dbReference>
<evidence type="ECO:0000256" key="1">
    <source>
        <dbReference type="SAM" id="Phobius"/>
    </source>
</evidence>
<keyword evidence="1" id="KW-1133">Transmembrane helix</keyword>
<organism evidence="2 3">
    <name type="scientific">Cytobacillus citreus</name>
    <dbReference type="NCBI Taxonomy" id="2833586"/>
    <lineage>
        <taxon>Bacteria</taxon>
        <taxon>Bacillati</taxon>
        <taxon>Bacillota</taxon>
        <taxon>Bacilli</taxon>
        <taxon>Bacillales</taxon>
        <taxon>Bacillaceae</taxon>
        <taxon>Cytobacillus</taxon>
    </lineage>
</organism>
<dbReference type="Proteomes" id="UP000681027">
    <property type="component" value="Unassembled WGS sequence"/>
</dbReference>